<feature type="transmembrane region" description="Helical" evidence="9">
    <location>
        <begin position="438"/>
        <end position="460"/>
    </location>
</feature>
<organism evidence="11 12">
    <name type="scientific">Capronia coronata CBS 617.96</name>
    <dbReference type="NCBI Taxonomy" id="1182541"/>
    <lineage>
        <taxon>Eukaryota</taxon>
        <taxon>Fungi</taxon>
        <taxon>Dikarya</taxon>
        <taxon>Ascomycota</taxon>
        <taxon>Pezizomycotina</taxon>
        <taxon>Eurotiomycetes</taxon>
        <taxon>Chaetothyriomycetidae</taxon>
        <taxon>Chaetothyriales</taxon>
        <taxon>Herpotrichiellaceae</taxon>
        <taxon>Capronia</taxon>
    </lineage>
</organism>
<feature type="region of interest" description="Disordered" evidence="8">
    <location>
        <begin position="521"/>
        <end position="595"/>
    </location>
</feature>
<protein>
    <recommendedName>
        <fullName evidence="10">Major facilitator superfamily (MFS) profile domain-containing protein</fullName>
    </recommendedName>
</protein>
<evidence type="ECO:0000256" key="8">
    <source>
        <dbReference type="SAM" id="MobiDB-lite"/>
    </source>
</evidence>
<dbReference type="PANTHER" id="PTHR23502:SF186">
    <property type="entry name" value="MAJOR FACILITATOR SUPERFAMILY (MFS) PROFILE DOMAIN-CONTAINING PROTEIN"/>
    <property type="match status" value="1"/>
</dbReference>
<evidence type="ECO:0000256" key="7">
    <source>
        <dbReference type="ARBA" id="ARBA00038459"/>
    </source>
</evidence>
<feature type="region of interest" description="Disordered" evidence="8">
    <location>
        <begin position="612"/>
        <end position="639"/>
    </location>
</feature>
<dbReference type="SUPFAM" id="SSF103473">
    <property type="entry name" value="MFS general substrate transporter"/>
    <property type="match status" value="1"/>
</dbReference>
<feature type="transmembrane region" description="Helical" evidence="9">
    <location>
        <begin position="160"/>
        <end position="182"/>
    </location>
</feature>
<keyword evidence="6 9" id="KW-0472">Membrane</keyword>
<dbReference type="GO" id="GO:0005886">
    <property type="term" value="C:plasma membrane"/>
    <property type="evidence" value="ECO:0007669"/>
    <property type="project" value="UniProtKB-SubCell"/>
</dbReference>
<dbReference type="FunFam" id="1.20.1250.20:FF:000266">
    <property type="entry name" value="MFS multidrug transporter, putative"/>
    <property type="match status" value="1"/>
</dbReference>
<feature type="compositionally biased region" description="Polar residues" evidence="8">
    <location>
        <begin position="565"/>
        <end position="580"/>
    </location>
</feature>
<evidence type="ECO:0000256" key="5">
    <source>
        <dbReference type="ARBA" id="ARBA00022989"/>
    </source>
</evidence>
<dbReference type="InterPro" id="IPR020846">
    <property type="entry name" value="MFS_dom"/>
</dbReference>
<feature type="compositionally biased region" description="Acidic residues" evidence="8">
    <location>
        <begin position="540"/>
        <end position="553"/>
    </location>
</feature>
<dbReference type="InterPro" id="IPR011701">
    <property type="entry name" value="MFS"/>
</dbReference>
<feature type="transmembrane region" description="Helical" evidence="9">
    <location>
        <begin position="337"/>
        <end position="357"/>
    </location>
</feature>
<dbReference type="Gene3D" id="1.20.1250.20">
    <property type="entry name" value="MFS general substrate transporter like domains"/>
    <property type="match status" value="1"/>
</dbReference>
<keyword evidence="5 9" id="KW-1133">Transmembrane helix</keyword>
<comment type="caution">
    <text evidence="11">The sequence shown here is derived from an EMBL/GenBank/DDBJ whole genome shotgun (WGS) entry which is preliminary data.</text>
</comment>
<dbReference type="EMBL" id="AMWN01000007">
    <property type="protein sequence ID" value="EXJ82081.1"/>
    <property type="molecule type" value="Genomic_DNA"/>
</dbReference>
<evidence type="ECO:0000313" key="11">
    <source>
        <dbReference type="EMBL" id="EXJ82081.1"/>
    </source>
</evidence>
<feature type="transmembrane region" description="Helical" evidence="9">
    <location>
        <begin position="223"/>
        <end position="243"/>
    </location>
</feature>
<accession>W9XYN1</accession>
<name>W9XYN1_9EURO</name>
<feature type="transmembrane region" description="Helical" evidence="9">
    <location>
        <begin position="410"/>
        <end position="432"/>
    </location>
</feature>
<dbReference type="eggNOG" id="KOG0255">
    <property type="taxonomic scope" value="Eukaryota"/>
</dbReference>
<dbReference type="HOGENOM" id="CLU_008455_11_6_1"/>
<feature type="transmembrane region" description="Helical" evidence="9">
    <location>
        <begin position="377"/>
        <end position="398"/>
    </location>
</feature>
<dbReference type="AlphaFoldDB" id="W9XYN1"/>
<feature type="transmembrane region" description="Helical" evidence="9">
    <location>
        <begin position="103"/>
        <end position="123"/>
    </location>
</feature>
<keyword evidence="12" id="KW-1185">Reference proteome</keyword>
<dbReference type="PANTHER" id="PTHR23502">
    <property type="entry name" value="MAJOR FACILITATOR SUPERFAMILY"/>
    <property type="match status" value="1"/>
</dbReference>
<feature type="transmembrane region" description="Helical" evidence="9">
    <location>
        <begin position="129"/>
        <end position="148"/>
    </location>
</feature>
<keyword evidence="4 9" id="KW-0812">Transmembrane</keyword>
<dbReference type="GeneID" id="19163001"/>
<feature type="transmembrane region" description="Helical" evidence="9">
    <location>
        <begin position="68"/>
        <end position="91"/>
    </location>
</feature>
<evidence type="ECO:0000256" key="9">
    <source>
        <dbReference type="SAM" id="Phobius"/>
    </source>
</evidence>
<evidence type="ECO:0000256" key="1">
    <source>
        <dbReference type="ARBA" id="ARBA00004651"/>
    </source>
</evidence>
<feature type="domain" description="Major facilitator superfamily (MFS) profile" evidence="10">
    <location>
        <begin position="69"/>
        <end position="501"/>
    </location>
</feature>
<keyword evidence="2" id="KW-0813">Transport</keyword>
<feature type="compositionally biased region" description="Basic and acidic residues" evidence="8">
    <location>
        <begin position="626"/>
        <end position="639"/>
    </location>
</feature>
<comment type="subcellular location">
    <subcellularLocation>
        <location evidence="1">Cell membrane</location>
        <topology evidence="1">Multi-pass membrane protein</topology>
    </subcellularLocation>
</comment>
<comment type="similarity">
    <text evidence="7">Belongs to the major facilitator superfamily. DHA1 family. Polyamines/proton antiporter (TC 2.A.1.2.16) subfamily.</text>
</comment>
<evidence type="ECO:0000313" key="12">
    <source>
        <dbReference type="Proteomes" id="UP000019484"/>
    </source>
</evidence>
<keyword evidence="3" id="KW-1003">Cell membrane</keyword>
<sequence>MAEKDGLEDRGPKPLPLYRLVIDQARLTPEVINYPYRGAGTHEDPYIVTYIPNDPGNPFTWTSTMRWVISWIVSAEILASAFASSAFSGTIREIEISFGASEELITAGISLFVLGFALGPLLWAPLSEIYGRQIIFFISFGAFTAFNGGCTGASNIGTLLVLRFFAGACGSSPLTNAGGVIADVFTASQRGLAMGIFSLAPSMGPTLGPFCAGFLGETQGWKWVMGLLTIFSGVLWIAGSMLVPETYAPVILRKRVDHLNKMTGKVYTLEADKEKGRPSLRALLPTALIRPWILLFMEPIVLLLSLYIAIIYGTLYLLFGAYPIVFQQHRGWSEGIGGLPFLGVAVGMVGGIVFSGYTNKWYMKAAEKNGGVAPPEARLPASFYGAPAIPIGLFWFAWTNYTSIHWISPVLAGVPFGFGMVVVFLGVTNYLIDSYTIFAASVLAANTVLRSCFGAAFPLFTRDMFNRLGLHWGASIPAFLALACVPFPYVFYHYGAQIRARCVYAARAEAAMNELRAKAAARAAEEEGGPTDVATTPESPSDESDVEKQEEEAGAGPRFEPIRPTRTNASADRLSLTTSITRKKSRAGSISEAADYNFSPYDIDRVNTAQSITGLDMTRSRSRSRSSMERTRTHRSFER</sequence>
<evidence type="ECO:0000256" key="4">
    <source>
        <dbReference type="ARBA" id="ARBA00022692"/>
    </source>
</evidence>
<dbReference type="GO" id="GO:0022857">
    <property type="term" value="F:transmembrane transporter activity"/>
    <property type="evidence" value="ECO:0007669"/>
    <property type="project" value="InterPro"/>
</dbReference>
<gene>
    <name evidence="11" type="ORF">A1O1_08150</name>
</gene>
<dbReference type="Proteomes" id="UP000019484">
    <property type="component" value="Unassembled WGS sequence"/>
</dbReference>
<feature type="transmembrane region" description="Helical" evidence="9">
    <location>
        <begin position="194"/>
        <end position="216"/>
    </location>
</feature>
<dbReference type="OrthoDB" id="446368at2759"/>
<feature type="transmembrane region" description="Helical" evidence="9">
    <location>
        <begin position="472"/>
        <end position="492"/>
    </location>
</feature>
<dbReference type="CDD" id="cd17323">
    <property type="entry name" value="MFS_Tpo1_MDR_like"/>
    <property type="match status" value="1"/>
</dbReference>
<evidence type="ECO:0000256" key="6">
    <source>
        <dbReference type="ARBA" id="ARBA00023136"/>
    </source>
</evidence>
<dbReference type="RefSeq" id="XP_007727202.1">
    <property type="nucleotide sequence ID" value="XM_007729012.1"/>
</dbReference>
<reference evidence="11 12" key="1">
    <citation type="submission" date="2013-03" db="EMBL/GenBank/DDBJ databases">
        <title>The Genome Sequence of Capronia coronata CBS 617.96.</title>
        <authorList>
            <consortium name="The Broad Institute Genomics Platform"/>
            <person name="Cuomo C."/>
            <person name="de Hoog S."/>
            <person name="Gorbushina A."/>
            <person name="Walker B."/>
            <person name="Young S.K."/>
            <person name="Zeng Q."/>
            <person name="Gargeya S."/>
            <person name="Fitzgerald M."/>
            <person name="Haas B."/>
            <person name="Abouelleil A."/>
            <person name="Allen A.W."/>
            <person name="Alvarado L."/>
            <person name="Arachchi H.M."/>
            <person name="Berlin A.M."/>
            <person name="Chapman S.B."/>
            <person name="Gainer-Dewar J."/>
            <person name="Goldberg J."/>
            <person name="Griggs A."/>
            <person name="Gujja S."/>
            <person name="Hansen M."/>
            <person name="Howarth C."/>
            <person name="Imamovic A."/>
            <person name="Ireland A."/>
            <person name="Larimer J."/>
            <person name="McCowan C."/>
            <person name="Murphy C."/>
            <person name="Pearson M."/>
            <person name="Poon T.W."/>
            <person name="Priest M."/>
            <person name="Roberts A."/>
            <person name="Saif S."/>
            <person name="Shea T."/>
            <person name="Sisk P."/>
            <person name="Sykes S."/>
            <person name="Wortman J."/>
            <person name="Nusbaum C."/>
            <person name="Birren B."/>
        </authorList>
    </citation>
    <scope>NUCLEOTIDE SEQUENCE [LARGE SCALE GENOMIC DNA]</scope>
    <source>
        <strain evidence="11 12">CBS 617.96</strain>
    </source>
</reference>
<evidence type="ECO:0000259" key="10">
    <source>
        <dbReference type="PROSITE" id="PS50850"/>
    </source>
</evidence>
<evidence type="ECO:0000256" key="2">
    <source>
        <dbReference type="ARBA" id="ARBA00022448"/>
    </source>
</evidence>
<dbReference type="InterPro" id="IPR036259">
    <property type="entry name" value="MFS_trans_sf"/>
</dbReference>
<proteinExistence type="inferred from homology"/>
<dbReference type="Pfam" id="PF07690">
    <property type="entry name" value="MFS_1"/>
    <property type="match status" value="1"/>
</dbReference>
<dbReference type="PROSITE" id="PS50850">
    <property type="entry name" value="MFS"/>
    <property type="match status" value="1"/>
</dbReference>
<feature type="transmembrane region" description="Helical" evidence="9">
    <location>
        <begin position="300"/>
        <end position="325"/>
    </location>
</feature>
<evidence type="ECO:0000256" key="3">
    <source>
        <dbReference type="ARBA" id="ARBA00022475"/>
    </source>
</evidence>
<dbReference type="STRING" id="1182541.W9XYN1"/>